<evidence type="ECO:0000313" key="2">
    <source>
        <dbReference type="Proteomes" id="UP000305675"/>
    </source>
</evidence>
<protein>
    <submittedName>
        <fullName evidence="1">Uncharacterized protein</fullName>
    </submittedName>
</protein>
<comment type="caution">
    <text evidence="1">The sequence shown here is derived from an EMBL/GenBank/DDBJ whole genome shotgun (WGS) entry which is preliminary data.</text>
</comment>
<reference evidence="1 2" key="1">
    <citation type="submission" date="2019-04" db="EMBL/GenBank/DDBJ databases">
        <authorList>
            <person name="Hwang J.C."/>
        </authorList>
    </citation>
    <scope>NUCLEOTIDE SEQUENCE [LARGE SCALE GENOMIC DNA]</scope>
    <source>
        <strain evidence="1 2">IMCC35002</strain>
    </source>
</reference>
<dbReference type="OrthoDB" id="4846903at2"/>
<dbReference type="EMBL" id="SWCJ01000014">
    <property type="protein sequence ID" value="TKB52737.1"/>
    <property type="molecule type" value="Genomic_DNA"/>
</dbReference>
<gene>
    <name evidence="1" type="ORF">FCL42_15625</name>
</gene>
<name>A0A4U1BKA8_9GAMM</name>
<proteinExistence type="predicted"/>
<dbReference type="RefSeq" id="WP_136864360.1">
    <property type="nucleotide sequence ID" value="NZ_SWCJ01000014.1"/>
</dbReference>
<dbReference type="AlphaFoldDB" id="A0A4U1BKA8"/>
<dbReference type="Proteomes" id="UP000305675">
    <property type="component" value="Unassembled WGS sequence"/>
</dbReference>
<keyword evidence="2" id="KW-1185">Reference proteome</keyword>
<accession>A0A4U1BKA8</accession>
<evidence type="ECO:0000313" key="1">
    <source>
        <dbReference type="EMBL" id="TKB52737.1"/>
    </source>
</evidence>
<organism evidence="1 2">
    <name type="scientific">Ferrimonas aestuarii</name>
    <dbReference type="NCBI Taxonomy" id="2569539"/>
    <lineage>
        <taxon>Bacteria</taxon>
        <taxon>Pseudomonadati</taxon>
        <taxon>Pseudomonadota</taxon>
        <taxon>Gammaproteobacteria</taxon>
        <taxon>Alteromonadales</taxon>
        <taxon>Ferrimonadaceae</taxon>
        <taxon>Ferrimonas</taxon>
    </lineage>
</organism>
<sequence length="334" mass="36754">MLKTQSQFTDLASTLASDGIPNDLLNWMTRLKLLIGVPFHYLVPSEEFLPPESIRFFYLDPNWTNALADGALSIGRHYNGDDTAPPTQHAEMATGAMANDTTTMNQVNFRRTQLKQPALEAGSNALNTVRTGFLLNSEVVKGWKTIDVAGYPKGASPYDYENGTIASSDVASLTILRLVRLSDKVMLGIFEGDLYELVLHQPPEAIHFGFEQVFTTSQGNKVSKTLRVPTINWDDPDTQYDADSHQDVEIDTVFADQDARVLDMMALSQGLGAALHTAGVQSNPDIAAPGYYQAHPRDDNYKNHLLASDFALEMVHGVGLVSFINSNDSQESEK</sequence>